<dbReference type="GO" id="GO:0030267">
    <property type="term" value="F:glyoxylate reductase (NADPH) activity"/>
    <property type="evidence" value="ECO:0007669"/>
    <property type="project" value="UniProtKB-EC"/>
</dbReference>
<dbReference type="PROSITE" id="PS00065">
    <property type="entry name" value="D_2_HYDROXYACID_DH_1"/>
    <property type="match status" value="1"/>
</dbReference>
<evidence type="ECO:0000256" key="8">
    <source>
        <dbReference type="ARBA" id="ARBA00073362"/>
    </source>
</evidence>
<dbReference type="GO" id="GO:0016618">
    <property type="term" value="F:hydroxypyruvate reductase [NAD(P)H] activity"/>
    <property type="evidence" value="ECO:0007669"/>
    <property type="project" value="UniProtKB-EC"/>
</dbReference>
<evidence type="ECO:0000256" key="6">
    <source>
        <dbReference type="ARBA" id="ARBA00066661"/>
    </source>
</evidence>
<dbReference type="EC" id="1.1.1.79" evidence="6"/>
<dbReference type="PANTHER" id="PTHR10996">
    <property type="entry name" value="2-HYDROXYACID DEHYDROGENASE-RELATED"/>
    <property type="match status" value="1"/>
</dbReference>
<dbReference type="Pfam" id="PF00389">
    <property type="entry name" value="2-Hacid_dh"/>
    <property type="match status" value="1"/>
</dbReference>
<sequence length="321" mass="35344">MKVFITKPIGERGMAVLEKAKLDITIWKQKKALSQDELIQKLQSFDAFICIGKYKLNEDFFSKCSHLKAVSLLSVGYDNVDVEAAKKWKVPVGNTPGVLSVATADTAFLLMQMVARKAIFNYRTIVEDQGVWGNSNPMDNLGIDLEGKTLGVFGLGRIGFEMAKKCQQAFGMKIVYHNRSKNEEAESVLGAKKVTFEKLLQTSDVISIHSALTPETKKVFDKAAFEKMKTSSILVNTSRGGVIDEKALIMALKKKTIWGAGLDVTDPEPMLSNNPLLKMETVAVLPHIGSATFEARSEMSRLAAENIAAVLKGKKMPNQIQ</sequence>
<dbReference type="Proteomes" id="UP000249645">
    <property type="component" value="Unassembled WGS sequence"/>
</dbReference>
<evidence type="ECO:0000259" key="11">
    <source>
        <dbReference type="Pfam" id="PF02826"/>
    </source>
</evidence>
<keyword evidence="1 9" id="KW-0560">Oxidoreductase</keyword>
<dbReference type="PROSITE" id="PS00671">
    <property type="entry name" value="D_2_HYDROXYACID_DH_3"/>
    <property type="match status" value="1"/>
</dbReference>
<dbReference type="SUPFAM" id="SSF52283">
    <property type="entry name" value="Formate/glycerate dehydrogenase catalytic domain-like"/>
    <property type="match status" value="1"/>
</dbReference>
<comment type="similarity">
    <text evidence="5">Belongs to the D-isomer specific 2-hydroxyacid dehydrogenase family. GhrB subfamily.</text>
</comment>
<comment type="catalytic activity">
    <reaction evidence="2">
        <text>(R)-glycerate + NAD(+) = 3-hydroxypyruvate + NADH + H(+)</text>
        <dbReference type="Rhea" id="RHEA:17905"/>
        <dbReference type="ChEBI" id="CHEBI:15378"/>
        <dbReference type="ChEBI" id="CHEBI:16659"/>
        <dbReference type="ChEBI" id="CHEBI:17180"/>
        <dbReference type="ChEBI" id="CHEBI:57540"/>
        <dbReference type="ChEBI" id="CHEBI:57945"/>
        <dbReference type="EC" id="1.1.1.81"/>
    </reaction>
</comment>
<feature type="domain" description="D-isomer specific 2-hydroxyacid dehydrogenase NAD-binding" evidence="11">
    <location>
        <begin position="111"/>
        <end position="289"/>
    </location>
</feature>
<dbReference type="EMBL" id="QFOI01000145">
    <property type="protein sequence ID" value="PZP48802.1"/>
    <property type="molecule type" value="Genomic_DNA"/>
</dbReference>
<dbReference type="Gene3D" id="3.40.50.720">
    <property type="entry name" value="NAD(P)-binding Rossmann-like Domain"/>
    <property type="match status" value="2"/>
</dbReference>
<dbReference type="FunFam" id="3.40.50.720:FF:000026">
    <property type="entry name" value="Glyoxylate/hydroxypyruvate reductase B"/>
    <property type="match status" value="1"/>
</dbReference>
<evidence type="ECO:0000256" key="3">
    <source>
        <dbReference type="ARBA" id="ARBA00052239"/>
    </source>
</evidence>
<dbReference type="InterPro" id="IPR036291">
    <property type="entry name" value="NAD(P)-bd_dom_sf"/>
</dbReference>
<name>A0A2W5GZE8_9SPHI</name>
<gene>
    <name evidence="12" type="ORF">DI598_09360</name>
</gene>
<accession>A0A2W5GZE8</accession>
<proteinExistence type="inferred from homology"/>
<evidence type="ECO:0000256" key="7">
    <source>
        <dbReference type="ARBA" id="ARBA00066674"/>
    </source>
</evidence>
<evidence type="ECO:0000256" key="4">
    <source>
        <dbReference type="ARBA" id="ARBA00052769"/>
    </source>
</evidence>
<organism evidence="12 13">
    <name type="scientific">Pseudopedobacter saltans</name>
    <dbReference type="NCBI Taxonomy" id="151895"/>
    <lineage>
        <taxon>Bacteria</taxon>
        <taxon>Pseudomonadati</taxon>
        <taxon>Bacteroidota</taxon>
        <taxon>Sphingobacteriia</taxon>
        <taxon>Sphingobacteriales</taxon>
        <taxon>Sphingobacteriaceae</taxon>
        <taxon>Pseudopedobacter</taxon>
    </lineage>
</organism>
<evidence type="ECO:0000256" key="2">
    <source>
        <dbReference type="ARBA" id="ARBA00051801"/>
    </source>
</evidence>
<reference evidence="12 13" key="1">
    <citation type="submission" date="2017-11" db="EMBL/GenBank/DDBJ databases">
        <title>Infants hospitalized years apart are colonized by the same room-sourced microbial strains.</title>
        <authorList>
            <person name="Brooks B."/>
            <person name="Olm M.R."/>
            <person name="Firek B.A."/>
            <person name="Baker R."/>
            <person name="Thomas B.C."/>
            <person name="Morowitz M.J."/>
            <person name="Banfield J.F."/>
        </authorList>
    </citation>
    <scope>NUCLEOTIDE SEQUENCE [LARGE SCALE GENOMIC DNA]</scope>
    <source>
        <strain evidence="12">S2_009_000_R2_76</strain>
    </source>
</reference>
<dbReference type="Pfam" id="PF02826">
    <property type="entry name" value="2-Hacid_dh_C"/>
    <property type="match status" value="1"/>
</dbReference>
<dbReference type="PANTHER" id="PTHR10996:SF257">
    <property type="entry name" value="GLYOXYLATE REDUCTASE 1"/>
    <property type="match status" value="1"/>
</dbReference>
<evidence type="ECO:0000256" key="5">
    <source>
        <dbReference type="ARBA" id="ARBA00061278"/>
    </source>
</evidence>
<comment type="catalytic activity">
    <reaction evidence="4">
        <text>glycolate + NADP(+) = glyoxylate + NADPH + H(+)</text>
        <dbReference type="Rhea" id="RHEA:10992"/>
        <dbReference type="ChEBI" id="CHEBI:15378"/>
        <dbReference type="ChEBI" id="CHEBI:29805"/>
        <dbReference type="ChEBI" id="CHEBI:36655"/>
        <dbReference type="ChEBI" id="CHEBI:57783"/>
        <dbReference type="ChEBI" id="CHEBI:58349"/>
        <dbReference type="EC" id="1.1.1.79"/>
    </reaction>
</comment>
<dbReference type="InterPro" id="IPR006140">
    <property type="entry name" value="D-isomer_DH_NAD-bd"/>
</dbReference>
<dbReference type="InterPro" id="IPR029753">
    <property type="entry name" value="D-isomer_DH_CS"/>
</dbReference>
<evidence type="ECO:0000313" key="13">
    <source>
        <dbReference type="Proteomes" id="UP000249645"/>
    </source>
</evidence>
<evidence type="ECO:0000259" key="10">
    <source>
        <dbReference type="Pfam" id="PF00389"/>
    </source>
</evidence>
<comment type="caution">
    <text evidence="12">The sequence shown here is derived from an EMBL/GenBank/DDBJ whole genome shotgun (WGS) entry which is preliminary data.</text>
</comment>
<dbReference type="CDD" id="cd05301">
    <property type="entry name" value="GDH"/>
    <property type="match status" value="1"/>
</dbReference>
<comment type="catalytic activity">
    <reaction evidence="3">
        <text>(R)-glycerate + NADP(+) = 3-hydroxypyruvate + NADPH + H(+)</text>
        <dbReference type="Rhea" id="RHEA:18657"/>
        <dbReference type="ChEBI" id="CHEBI:15378"/>
        <dbReference type="ChEBI" id="CHEBI:16659"/>
        <dbReference type="ChEBI" id="CHEBI:17180"/>
        <dbReference type="ChEBI" id="CHEBI:57783"/>
        <dbReference type="ChEBI" id="CHEBI:58349"/>
        <dbReference type="EC" id="1.1.1.81"/>
    </reaction>
</comment>
<dbReference type="AlphaFoldDB" id="A0A2W5GZE8"/>
<dbReference type="InterPro" id="IPR050223">
    <property type="entry name" value="D-isomer_2-hydroxyacid_DH"/>
</dbReference>
<feature type="domain" description="D-isomer specific 2-hydroxyacid dehydrogenase catalytic" evidence="10">
    <location>
        <begin position="3"/>
        <end position="320"/>
    </location>
</feature>
<dbReference type="InterPro" id="IPR006139">
    <property type="entry name" value="D-isomer_2_OHA_DH_cat_dom"/>
</dbReference>
<dbReference type="GO" id="GO:0051287">
    <property type="term" value="F:NAD binding"/>
    <property type="evidence" value="ECO:0007669"/>
    <property type="project" value="InterPro"/>
</dbReference>
<evidence type="ECO:0000256" key="9">
    <source>
        <dbReference type="RuleBase" id="RU003719"/>
    </source>
</evidence>
<dbReference type="GO" id="GO:0005829">
    <property type="term" value="C:cytosol"/>
    <property type="evidence" value="ECO:0007669"/>
    <property type="project" value="TreeGrafter"/>
</dbReference>
<dbReference type="SUPFAM" id="SSF51735">
    <property type="entry name" value="NAD(P)-binding Rossmann-fold domains"/>
    <property type="match status" value="1"/>
</dbReference>
<dbReference type="InterPro" id="IPR029752">
    <property type="entry name" value="D-isomer_DH_CS1"/>
</dbReference>
<dbReference type="EC" id="1.1.1.81" evidence="7"/>
<protein>
    <recommendedName>
        <fullName evidence="8">Glyoxylate/hydroxypyruvate reductase B</fullName>
        <ecNumber evidence="6">1.1.1.79</ecNumber>
        <ecNumber evidence="7">1.1.1.81</ecNumber>
    </recommendedName>
</protein>
<evidence type="ECO:0000256" key="1">
    <source>
        <dbReference type="ARBA" id="ARBA00023002"/>
    </source>
</evidence>
<evidence type="ECO:0000313" key="12">
    <source>
        <dbReference type="EMBL" id="PZP48802.1"/>
    </source>
</evidence>